<dbReference type="PROSITE" id="PS50261">
    <property type="entry name" value="G_PROTEIN_RECEP_F2_4"/>
    <property type="match status" value="1"/>
</dbReference>
<dbReference type="GO" id="GO:0004930">
    <property type="term" value="F:G protein-coupled receptor activity"/>
    <property type="evidence" value="ECO:0007669"/>
    <property type="project" value="InterPro"/>
</dbReference>
<evidence type="ECO:0000259" key="6">
    <source>
        <dbReference type="PROSITE" id="PS50261"/>
    </source>
</evidence>
<evidence type="ECO:0000256" key="4">
    <source>
        <dbReference type="ARBA" id="ARBA00023136"/>
    </source>
</evidence>
<name>A0AAV8X9K1_9CUCU</name>
<dbReference type="EMBL" id="JANEYF010003618">
    <property type="protein sequence ID" value="KAJ8935161.1"/>
    <property type="molecule type" value="Genomic_DNA"/>
</dbReference>
<evidence type="ECO:0000256" key="3">
    <source>
        <dbReference type="ARBA" id="ARBA00022989"/>
    </source>
</evidence>
<dbReference type="SUPFAM" id="SSF81321">
    <property type="entry name" value="Family A G protein-coupled receptor-like"/>
    <property type="match status" value="1"/>
</dbReference>
<proteinExistence type="predicted"/>
<feature type="transmembrane region" description="Helical" evidence="5">
    <location>
        <begin position="2272"/>
        <end position="2289"/>
    </location>
</feature>
<keyword evidence="2 5" id="KW-0812">Transmembrane</keyword>
<feature type="transmembrane region" description="Helical" evidence="5">
    <location>
        <begin position="2432"/>
        <end position="2452"/>
    </location>
</feature>
<keyword evidence="3 5" id="KW-1133">Transmembrane helix</keyword>
<dbReference type="InterPro" id="IPR000832">
    <property type="entry name" value="GPCR_2_secretin-like"/>
</dbReference>
<accession>A0AAV8X9K1</accession>
<feature type="transmembrane region" description="Helical" evidence="5">
    <location>
        <begin position="2385"/>
        <end position="2412"/>
    </location>
</feature>
<dbReference type="InterPro" id="IPR046338">
    <property type="entry name" value="GAIN_dom_sf"/>
</dbReference>
<gene>
    <name evidence="7" type="ORF">NQ314_012980</name>
</gene>
<evidence type="ECO:0000313" key="8">
    <source>
        <dbReference type="Proteomes" id="UP001162156"/>
    </source>
</evidence>
<dbReference type="Gene3D" id="1.20.1070.10">
    <property type="entry name" value="Rhodopsin 7-helix transmembrane proteins"/>
    <property type="match status" value="1"/>
</dbReference>
<dbReference type="Proteomes" id="UP001162156">
    <property type="component" value="Unassembled WGS sequence"/>
</dbReference>
<feature type="transmembrane region" description="Helical" evidence="5">
    <location>
        <begin position="2309"/>
        <end position="2330"/>
    </location>
</feature>
<dbReference type="GO" id="GO:0007166">
    <property type="term" value="P:cell surface receptor signaling pathway"/>
    <property type="evidence" value="ECO:0007669"/>
    <property type="project" value="InterPro"/>
</dbReference>
<evidence type="ECO:0000256" key="5">
    <source>
        <dbReference type="SAM" id="Phobius"/>
    </source>
</evidence>
<dbReference type="CDD" id="cd15040">
    <property type="entry name" value="7tmB2_Adhesion"/>
    <property type="match status" value="1"/>
</dbReference>
<feature type="domain" description="G-protein coupled receptors family 2 profile 2" evidence="6">
    <location>
        <begin position="2236"/>
        <end position="2481"/>
    </location>
</feature>
<dbReference type="PROSITE" id="PS50231">
    <property type="entry name" value="RICIN_B_LECTIN"/>
    <property type="match status" value="1"/>
</dbReference>
<comment type="caution">
    <text evidence="7">The sequence shown here is derived from an EMBL/GenBank/DDBJ whole genome shotgun (WGS) entry which is preliminary data.</text>
</comment>
<dbReference type="PANTHER" id="PTHR47767:SF1">
    <property type="entry name" value="ADHESION G PROTEIN-COUPLED RECEPTOR G7"/>
    <property type="match status" value="1"/>
</dbReference>
<dbReference type="Pfam" id="PF00002">
    <property type="entry name" value="7tm_2"/>
    <property type="match status" value="1"/>
</dbReference>
<sequence length="2504" mass="285994">MDGDVLWPQTEASTCVKSNPFCIDKNMEIVTRCCDANRNWENSPHCDYFQNTIKSPCPDDFITNFVKKTCIFVIKESTYPPVCPYEEKLPFFEYIHDIDPTLLPVWMPVVRNTGKYGLGLLRWMEPTLDYKTTYTECIEDNCNNYHFSGFLKDKGCLIFYNSSYVVAASCKERHTAICAYNSLPNHLKSFCSQNFPLPDVCMQSDYSTKSKCFCKGSMDNKSSAIKAEFLQPYQNLIYPALSKEMCYIGLQRNSDDTYIWLNSSAKINYTYWAGNITFGKYYKYGAISPDGWILLQTETESECVLYQVDLPNEQSEINLEYEEQLGRFTVKITNPRRWVSYDNGSAPMVFCFTDAASDTILSKMEVTITAISINYTTYSFYPHDDGPGTYWCEAFLYPEVVAKSSNEYLLRYTNLFAEEYAVTLKTSYAEISNPLTSTNIKLFRKRLSDQIQLLPNISNFITRIYKIVDINEEKLEITINFHLVNPADSEPLKLYSSLRGYMEQNLTQFTFVNVLGVDSCVGIQTVDASHTTTWPVTNINEVAIKPREGYCLRSDGSIMIRQCSGDYIDGAQWSELEETCNIQQSTNITVNLTNIVFLNNPKLYTQQIAEIAEDYANLLPMDIHLISKFLEQVASSDDINIYMVVKIIDQLMNVPENVLKESQILFNATDRILYYVDKIIVNSKYIGELTEANFFIISYYIKDSNLSGIVIKSYNEIYFTIFKIFNVFDMEEVKKIDNLNAAIVLSESLMTHIYLKQDYDSRIIVTVYKNPKFFNEELKNIKNAGIIMGVLLPDLGDEFSGEIFTIYNNSNIGSDFNCSFWSYDLDIKKGSWKNEAQRGDGQSSVFCIYDHLTHLALVRKEEFNITQELEKIISSEKSLSEKLEEAATLTSNYYSDFQPVDVMLLSTLLYEVTRTDEDNLDLVADIVNKVIDIPSEILQKSQIMYNATGKILTYFNDILQKFSSSTVIERDNFYAVVHHLKEGNIHGFIMNNCASKCNFTLLRVEPNEADISLIENLDTALIISQALLDQLINVINENYVPKIVITFFLDDTLFIEDYSNTKITTNVVGILLPNFDERFNGGLKLVYSINLNMTSNYTCSVYYNDSNDTTYEKGFWNSENPPIPTKNFLECLFWKARYFALVYNLFNLTSILEGMLISEQPMENILTETNVIASTFYTYLQAVDIFLIARLLSRVAEVNNLVLEACLSIVSGIMKTSRHTLINSQQVYNATNMILFYFNKVAQNYDKTKAIYKDNVILIVSLLSETGMFGIALDNCNKECEITVLYEEKSYSNSTSTIINFDTELKINKHLIDELLHHKGENYIPKLVLMVYYNDALFNEDTVSKKTGKIFGVHLPDFSRILSHEIKLYFNISADDVLKGYDCAAWNYQEDEHVRGYWAYQSQARSIERFSCNFYQQSYFTLIEGNGGYDNITSALTTLSKADISFPEKLYKTEDVSYYYSNLKPVDVYIISKILSQCDQLADDGLDRLSTIINNILRVPSPILIESQDQYNTLNQILYNIIDIASFQKSFQYSSINDQFTLVVCDVNSTAFNGVVATINALSCTSNIEERHLTDTENAIAVIILSQDLLNQVIANEDYPKIVFTLFLNDIFFTNNETSNTSVILGVSIPHLTETLEGDIIVLFNSSTESNYDCAYWDNENTNIWNAVDGTTQTGLFTRCNFRKASYLTLVENINNNITADLTEMLKEILEGDLTTSEKLSQTLTTIITYRNYFEAMHVYLVAKILSRIDQVSFVDLELTANITNFIMEIPREVLTESQVKYNATDWILHLVDTIADSFNNLIDIETENFAIIISNNITGITIENCDASCDVKILCEDVNITSLKNNNNLNVALILDEKLRKQLDNNNSPLNIIVTIYFTNALFNEDNNITHKNIGQIIGVVFPSTNQEMEGPLQFYYYTNNKSSEICAFWNYTVNEGEVIKGHWERDQIPFQQSHISLCESTHTTHFALLENDKNVTNDLENILNSHTTSKEKLKKVLAITLDSPKKLLPVDIYLISKILNFAIEGVGSDELFLTSHIVSGLFHVPRETLRESQLAYYATDKILHSIDEMTRLLDHLDDDPVIYENLVVTIYDLKRTNTSGLVLDHCGNSKCDISILENNVNLTELGENKNLETAVALSDELLEQVRQSTGAAKLVITVFFSDVLFNEQSQDKKTTMICGVSDDEAVIKGSWKTDADPRSKEQFTVCEFDHITHFALLLANDNNSYIDANKFHILDIITAVNCLLSVVGIFGILLTAALFERWRRNTGNQILLNFSIAISIKMVMLYVSVEVYASHAEGVMCSVTGAILHFAMLSEFCWMLIIAILQFKRFVEVLGGPPKYVLLKACVCGWVFPLLPVMLILIIDTDNYNEGEVGLCYPSGLGLYLGIWLPLIIIVTINFVIFIFIIYNVFHKKTETRDLVNHEILFQWRLALLLFSMLGLTWLFGFLSQIQGAYVFVYLFCFTATLQGFIMFLFFIVFNQSTRFLYSQSIKLWLYSRGYKVQ</sequence>
<dbReference type="InterPro" id="IPR017981">
    <property type="entry name" value="GPCR_2-like_7TM"/>
</dbReference>
<organism evidence="7 8">
    <name type="scientific">Rhamnusium bicolor</name>
    <dbReference type="NCBI Taxonomy" id="1586634"/>
    <lineage>
        <taxon>Eukaryota</taxon>
        <taxon>Metazoa</taxon>
        <taxon>Ecdysozoa</taxon>
        <taxon>Arthropoda</taxon>
        <taxon>Hexapoda</taxon>
        <taxon>Insecta</taxon>
        <taxon>Pterygota</taxon>
        <taxon>Neoptera</taxon>
        <taxon>Endopterygota</taxon>
        <taxon>Coleoptera</taxon>
        <taxon>Polyphaga</taxon>
        <taxon>Cucujiformia</taxon>
        <taxon>Chrysomeloidea</taxon>
        <taxon>Cerambycidae</taxon>
        <taxon>Lepturinae</taxon>
        <taxon>Rhagiini</taxon>
        <taxon>Rhamnusium</taxon>
    </lineage>
</organism>
<evidence type="ECO:0000256" key="2">
    <source>
        <dbReference type="ARBA" id="ARBA00022692"/>
    </source>
</evidence>
<dbReference type="InterPro" id="IPR053066">
    <property type="entry name" value="ADGR_G7"/>
</dbReference>
<feature type="transmembrane region" description="Helical" evidence="5">
    <location>
        <begin position="2238"/>
        <end position="2260"/>
    </location>
</feature>
<evidence type="ECO:0000313" key="7">
    <source>
        <dbReference type="EMBL" id="KAJ8935161.1"/>
    </source>
</evidence>
<evidence type="ECO:0000256" key="1">
    <source>
        <dbReference type="ARBA" id="ARBA00004141"/>
    </source>
</evidence>
<keyword evidence="4 5" id="KW-0472">Membrane</keyword>
<feature type="transmembrane region" description="Helical" evidence="5">
    <location>
        <begin position="2342"/>
        <end position="2365"/>
    </location>
</feature>
<protein>
    <recommendedName>
        <fullName evidence="6">G-protein coupled receptors family 2 profile 2 domain-containing protein</fullName>
    </recommendedName>
</protein>
<keyword evidence="8" id="KW-1185">Reference proteome</keyword>
<dbReference type="GO" id="GO:0016020">
    <property type="term" value="C:membrane"/>
    <property type="evidence" value="ECO:0007669"/>
    <property type="project" value="UniProtKB-SubCell"/>
</dbReference>
<comment type="subcellular location">
    <subcellularLocation>
        <location evidence="1">Membrane</location>
        <topology evidence="1">Multi-pass membrane protein</topology>
    </subcellularLocation>
</comment>
<dbReference type="Gene3D" id="2.60.220.50">
    <property type="match status" value="2"/>
</dbReference>
<reference evidence="7" key="1">
    <citation type="journal article" date="2023" name="Insect Mol. Biol.">
        <title>Genome sequencing provides insights into the evolution of gene families encoding plant cell wall-degrading enzymes in longhorned beetles.</title>
        <authorList>
            <person name="Shin N.R."/>
            <person name="Okamura Y."/>
            <person name="Kirsch R."/>
            <person name="Pauchet Y."/>
        </authorList>
    </citation>
    <scope>NUCLEOTIDE SEQUENCE</scope>
    <source>
        <strain evidence="7">RBIC_L_NR</strain>
    </source>
</reference>
<dbReference type="PANTHER" id="PTHR47767">
    <property type="entry name" value="ADHESION G PROTEIN-COUPLED RECEPTOR G7"/>
    <property type="match status" value="1"/>
</dbReference>
<feature type="transmembrane region" description="Helical" evidence="5">
    <location>
        <begin position="2458"/>
        <end position="2480"/>
    </location>
</feature>